<reference evidence="2 3" key="1">
    <citation type="submission" date="2024-02" db="EMBL/GenBank/DDBJ databases">
        <title>Bacteria isolated from the canopy kelp, Nereocystis luetkeana.</title>
        <authorList>
            <person name="Pfister C.A."/>
            <person name="Younker I.T."/>
            <person name="Light S.H."/>
        </authorList>
    </citation>
    <scope>NUCLEOTIDE SEQUENCE [LARGE SCALE GENOMIC DNA]</scope>
    <source>
        <strain evidence="2 3">TI.2.07</strain>
    </source>
</reference>
<name>A0ABU9HGB8_9GAMM</name>
<proteinExistence type="predicted"/>
<feature type="transmembrane region" description="Helical" evidence="1">
    <location>
        <begin position="129"/>
        <end position="148"/>
    </location>
</feature>
<feature type="transmembrane region" description="Helical" evidence="1">
    <location>
        <begin position="7"/>
        <end position="25"/>
    </location>
</feature>
<organism evidence="2 3">
    <name type="scientific">Psychromonas arctica</name>
    <dbReference type="NCBI Taxonomy" id="168275"/>
    <lineage>
        <taxon>Bacteria</taxon>
        <taxon>Pseudomonadati</taxon>
        <taxon>Pseudomonadota</taxon>
        <taxon>Gammaproteobacteria</taxon>
        <taxon>Alteromonadales</taxon>
        <taxon>Psychromonadaceae</taxon>
        <taxon>Psychromonas</taxon>
    </lineage>
</organism>
<dbReference type="RefSeq" id="WP_341629244.1">
    <property type="nucleotide sequence ID" value="NZ_JBAKBA010000063.1"/>
</dbReference>
<feature type="transmembrane region" description="Helical" evidence="1">
    <location>
        <begin position="45"/>
        <end position="67"/>
    </location>
</feature>
<comment type="caution">
    <text evidence="2">The sequence shown here is derived from an EMBL/GenBank/DDBJ whole genome shotgun (WGS) entry which is preliminary data.</text>
</comment>
<feature type="transmembrane region" description="Helical" evidence="1">
    <location>
        <begin position="79"/>
        <end position="97"/>
    </location>
</feature>
<evidence type="ECO:0000256" key="1">
    <source>
        <dbReference type="SAM" id="Phobius"/>
    </source>
</evidence>
<keyword evidence="3" id="KW-1185">Reference proteome</keyword>
<accession>A0ABU9HGB8</accession>
<gene>
    <name evidence="2" type="ORF">V6255_17180</name>
</gene>
<protein>
    <submittedName>
        <fullName evidence="2">Phosphopyruvate hydratase</fullName>
    </submittedName>
</protein>
<keyword evidence="1" id="KW-1133">Transmembrane helix</keyword>
<dbReference type="EMBL" id="JBAKBA010000063">
    <property type="protein sequence ID" value="MEL0660868.1"/>
    <property type="molecule type" value="Genomic_DNA"/>
</dbReference>
<sequence length="186" mass="21389">MPSLIDILGWTSVFFYVFLMVFNGMKNVRLASFLSVINDVSWGVMIGVMPKVLLNLVVGSVTLYRYLCDFTDISQKMTRLILVVMIAFLLYATYFSVNDYLANPSLGLLLTWADFAIILTALSFKKLRLFQFFMWISAFVGGYAYYLLGIDQMVVIKLIVACIMSHKLFIHPLFPQLESKLLFWKK</sequence>
<dbReference type="Proteomes" id="UP001366060">
    <property type="component" value="Unassembled WGS sequence"/>
</dbReference>
<evidence type="ECO:0000313" key="2">
    <source>
        <dbReference type="EMBL" id="MEL0660868.1"/>
    </source>
</evidence>
<keyword evidence="1" id="KW-0812">Transmembrane</keyword>
<evidence type="ECO:0000313" key="3">
    <source>
        <dbReference type="Proteomes" id="UP001366060"/>
    </source>
</evidence>
<keyword evidence="1" id="KW-0472">Membrane</keyword>